<evidence type="ECO:0000259" key="2">
    <source>
        <dbReference type="Pfam" id="PF04773"/>
    </source>
</evidence>
<dbReference type="PANTHER" id="PTHR30273:SF2">
    <property type="entry name" value="PROTEIN FECR"/>
    <property type="match status" value="1"/>
</dbReference>
<feature type="domain" description="FecR protein" evidence="2">
    <location>
        <begin position="144"/>
        <end position="242"/>
    </location>
</feature>
<name>A0AAE3UAA5_9BACT</name>
<dbReference type="EMBL" id="JASJOS010000015">
    <property type="protein sequence ID" value="MDJ1484517.1"/>
    <property type="molecule type" value="Genomic_DNA"/>
</dbReference>
<feature type="domain" description="Protein FecR C-terminal" evidence="3">
    <location>
        <begin position="286"/>
        <end position="354"/>
    </location>
</feature>
<comment type="caution">
    <text evidence="4">The sequence shown here is derived from an EMBL/GenBank/DDBJ whole genome shotgun (WGS) entry which is preliminary data.</text>
</comment>
<keyword evidence="1" id="KW-1133">Transmembrane helix</keyword>
<protein>
    <submittedName>
        <fullName evidence="4">DUF4974 domain-containing protein</fullName>
    </submittedName>
</protein>
<dbReference type="InterPro" id="IPR012373">
    <property type="entry name" value="Ferrdict_sens_TM"/>
</dbReference>
<sequence>MWKEENFERLLRYWHGKSSPKEEVEIRQWLAREPENEALFDALKDYFETIRLEETTYDVSDKGYKRLSDKITDWEESVRVETDSVSVTKDATQKAMKSVSRKLSYKKILALAAVLAGFVFGGLYIWKIGAQASEQEKVVWMKKETGRKQQEKVALPDGSMVYLNVESRIKYNTNSFAQERTIYLEGEAFFEVTPDKKRPFRVVTSSLTTQVLGTSFNVQAYRNSMGSNYGSTHVTVATGKVRVVDSVQAELEQLLPGDELIYDNTRHSVQTRKVDLSTIRSWQNKRLIFRDTPIAEIAAQLERWYDVSIVIDNPALYSCHFTATFNQLTLQQTLELLSITTNLSYQQNGKTITLRGNACQ</sequence>
<dbReference type="InterPro" id="IPR006860">
    <property type="entry name" value="FecR"/>
</dbReference>
<dbReference type="AlphaFoldDB" id="A0AAE3UAA5"/>
<dbReference type="Proteomes" id="UP001241110">
    <property type="component" value="Unassembled WGS sequence"/>
</dbReference>
<dbReference type="PANTHER" id="PTHR30273">
    <property type="entry name" value="PERIPLASMIC SIGNAL SENSOR AND SIGMA FACTOR ACTIVATOR FECR-RELATED"/>
    <property type="match status" value="1"/>
</dbReference>
<evidence type="ECO:0000313" key="4">
    <source>
        <dbReference type="EMBL" id="MDJ1484517.1"/>
    </source>
</evidence>
<feature type="transmembrane region" description="Helical" evidence="1">
    <location>
        <begin position="108"/>
        <end position="126"/>
    </location>
</feature>
<dbReference type="Pfam" id="PF04773">
    <property type="entry name" value="FecR"/>
    <property type="match status" value="1"/>
</dbReference>
<proteinExistence type="predicted"/>
<accession>A0AAE3UAA5</accession>
<evidence type="ECO:0000256" key="1">
    <source>
        <dbReference type="SAM" id="Phobius"/>
    </source>
</evidence>
<keyword evidence="1" id="KW-0812">Transmembrane</keyword>
<dbReference type="Gene3D" id="2.60.120.1440">
    <property type="match status" value="1"/>
</dbReference>
<organism evidence="4 5">
    <name type="scientific">Xanthocytophaga flava</name>
    <dbReference type="NCBI Taxonomy" id="3048013"/>
    <lineage>
        <taxon>Bacteria</taxon>
        <taxon>Pseudomonadati</taxon>
        <taxon>Bacteroidota</taxon>
        <taxon>Cytophagia</taxon>
        <taxon>Cytophagales</taxon>
        <taxon>Rhodocytophagaceae</taxon>
        <taxon>Xanthocytophaga</taxon>
    </lineage>
</organism>
<reference evidence="4" key="1">
    <citation type="submission" date="2023-05" db="EMBL/GenBank/DDBJ databases">
        <authorList>
            <person name="Zhang X."/>
        </authorList>
    </citation>
    <scope>NUCLEOTIDE SEQUENCE</scope>
    <source>
        <strain evidence="4">YF14B1</strain>
    </source>
</reference>
<dbReference type="PIRSF" id="PIRSF018266">
    <property type="entry name" value="FecR"/>
    <property type="match status" value="1"/>
</dbReference>
<dbReference type="GO" id="GO:0016989">
    <property type="term" value="F:sigma factor antagonist activity"/>
    <property type="evidence" value="ECO:0007669"/>
    <property type="project" value="TreeGrafter"/>
</dbReference>
<dbReference type="RefSeq" id="WP_313985932.1">
    <property type="nucleotide sequence ID" value="NZ_JASJOS010000015.1"/>
</dbReference>
<evidence type="ECO:0000259" key="3">
    <source>
        <dbReference type="Pfam" id="PF16344"/>
    </source>
</evidence>
<evidence type="ECO:0000313" key="5">
    <source>
        <dbReference type="Proteomes" id="UP001241110"/>
    </source>
</evidence>
<keyword evidence="1" id="KW-0472">Membrane</keyword>
<dbReference type="Gene3D" id="3.55.50.30">
    <property type="match status" value="1"/>
</dbReference>
<dbReference type="Pfam" id="PF16344">
    <property type="entry name" value="FecR_C"/>
    <property type="match status" value="1"/>
</dbReference>
<dbReference type="InterPro" id="IPR032508">
    <property type="entry name" value="FecR_C"/>
</dbReference>
<gene>
    <name evidence="4" type="ORF">QNI16_28725</name>
</gene>